<organism evidence="3 4">
    <name type="scientific">Thomasclavelia cocleata</name>
    <dbReference type="NCBI Taxonomy" id="69824"/>
    <lineage>
        <taxon>Bacteria</taxon>
        <taxon>Bacillati</taxon>
        <taxon>Bacillota</taxon>
        <taxon>Erysipelotrichia</taxon>
        <taxon>Erysipelotrichales</taxon>
        <taxon>Coprobacillaceae</taxon>
        <taxon>Thomasclavelia</taxon>
    </lineage>
</organism>
<name>A0A829Z9F9_9FIRM</name>
<evidence type="ECO:0000313" key="3">
    <source>
        <dbReference type="EMBL" id="GFI41150.1"/>
    </source>
</evidence>
<evidence type="ECO:0000313" key="4">
    <source>
        <dbReference type="Proteomes" id="UP000490821"/>
    </source>
</evidence>
<protein>
    <recommendedName>
        <fullName evidence="2">Penicillin-binding protein transpeptidase domain-containing protein</fullName>
    </recommendedName>
</protein>
<evidence type="ECO:0000256" key="1">
    <source>
        <dbReference type="SAM" id="MobiDB-lite"/>
    </source>
</evidence>
<accession>A0A829Z9F9</accession>
<gene>
    <name evidence="3" type="ORF">IMSAGC017_01193</name>
</gene>
<dbReference type="InterPro" id="IPR012338">
    <property type="entry name" value="Beta-lactam/transpept-like"/>
</dbReference>
<reference evidence="3 4" key="1">
    <citation type="journal article" date="2020" name="Microbiome">
        <title>Single-cell genomics of uncultured bacteria reveals dietary fiber responders in the mouse gut microbiota.</title>
        <authorList>
            <person name="Chijiiwa R."/>
            <person name="Hosokawa M."/>
            <person name="Kogawa M."/>
            <person name="Nishikawa Y."/>
            <person name="Ide K."/>
            <person name="Sakanashi C."/>
            <person name="Takahashi K."/>
            <person name="Takeyama H."/>
        </authorList>
    </citation>
    <scope>NUCLEOTIDE SEQUENCE [LARGE SCALE GENOMIC DNA]</scope>
    <source>
        <strain evidence="3">IMSAGC_017</strain>
    </source>
</reference>
<dbReference type="Proteomes" id="UP000490821">
    <property type="component" value="Unassembled WGS sequence"/>
</dbReference>
<dbReference type="AlphaFoldDB" id="A0A829Z9F9"/>
<dbReference type="Pfam" id="PF00905">
    <property type="entry name" value="Transpeptidase"/>
    <property type="match status" value="1"/>
</dbReference>
<dbReference type="Gene3D" id="3.40.710.10">
    <property type="entry name" value="DD-peptidase/beta-lactamase superfamily"/>
    <property type="match status" value="1"/>
</dbReference>
<dbReference type="SUPFAM" id="SSF56601">
    <property type="entry name" value="beta-lactamase/transpeptidase-like"/>
    <property type="match status" value="1"/>
</dbReference>
<dbReference type="EMBL" id="BLMI01000146">
    <property type="protein sequence ID" value="GFI41150.1"/>
    <property type="molecule type" value="Genomic_DNA"/>
</dbReference>
<evidence type="ECO:0000259" key="2">
    <source>
        <dbReference type="Pfam" id="PF00905"/>
    </source>
</evidence>
<comment type="caution">
    <text evidence="3">The sequence shown here is derived from an EMBL/GenBank/DDBJ whole genome shotgun (WGS) entry which is preliminary data.</text>
</comment>
<proteinExistence type="predicted"/>
<dbReference type="InterPro" id="IPR001460">
    <property type="entry name" value="PCN-bd_Tpept"/>
</dbReference>
<feature type="compositionally biased region" description="Polar residues" evidence="1">
    <location>
        <begin position="10"/>
        <end position="20"/>
    </location>
</feature>
<feature type="domain" description="Penicillin-binding protein transpeptidase" evidence="2">
    <location>
        <begin position="1"/>
        <end position="53"/>
    </location>
</feature>
<feature type="region of interest" description="Disordered" evidence="1">
    <location>
        <begin position="1"/>
        <end position="21"/>
    </location>
</feature>
<sequence length="67" mass="7274">MAGKTGTAELKSSQSDTNGTELGWFTVMTTNSDTPILITTMVEDVKDRGGSGYVVEHMKKPLGNYLY</sequence>
<dbReference type="GO" id="GO:0008658">
    <property type="term" value="F:penicillin binding"/>
    <property type="evidence" value="ECO:0007669"/>
    <property type="project" value="InterPro"/>
</dbReference>